<comment type="caution">
    <text evidence="2">The sequence shown here is derived from an EMBL/GenBank/DDBJ whole genome shotgun (WGS) entry which is preliminary data.</text>
</comment>
<dbReference type="Gene3D" id="3.30.559.10">
    <property type="entry name" value="Chloramphenicol acetyltransferase-like domain"/>
    <property type="match status" value="1"/>
</dbReference>
<sequence>MVSMSTSPSSGNNNHCSLQLIHDVKLSSVVPASITAEEKRQHQLTNMDLVMKLHYIKTVHFFERDTVQGLGVDELKKAMFVWLEMYYPICGRIRWSDGGGRPYVKCNDSGVRVVEAKCCKTMEEYWQLGIGDFSMLVYGQPLAHDFGFTPLVFMQLTKFECGGMSVGMSWAHILGDAFSASNCVNIFGKFIEQQNQLRHTIPFTKNSDEADKHNHPKTTSIRKSLKLLDPLGENWLIPNTHKMQNHTFHFPEELLSNYFLQKSTGQNKIKPFELISAVIWKSLAKIRGTDNEPKIVTVCKKGFYKSGDSELPSNRNQIFGIVEAPMNLRVPEADPLELAKLIAENFVDESEMVMELEENEIGKKDFMVYGANLTFVDLEELDLYGLQLKRRRPVLANLSIGGVGDEGAVLVVPDGGGGAKIVNVILPEFQLQGLKNELKEELGIF</sequence>
<evidence type="ECO:0000256" key="1">
    <source>
        <dbReference type="ARBA" id="ARBA00009861"/>
    </source>
</evidence>
<gene>
    <name evidence="2" type="ORF">ACJIZ3_019185</name>
</gene>
<dbReference type="Pfam" id="PF02458">
    <property type="entry name" value="Transferase"/>
    <property type="match status" value="1"/>
</dbReference>
<protein>
    <submittedName>
        <fullName evidence="2">Uncharacterized protein</fullName>
    </submittedName>
</protein>
<evidence type="ECO:0000313" key="2">
    <source>
        <dbReference type="EMBL" id="KAL3830383.1"/>
    </source>
</evidence>
<reference evidence="2 3" key="1">
    <citation type="submission" date="2024-12" db="EMBL/GenBank/DDBJ databases">
        <title>The unique morphological basis and parallel evolutionary history of personate flowers in Penstemon.</title>
        <authorList>
            <person name="Depatie T.H."/>
            <person name="Wessinger C.A."/>
        </authorList>
    </citation>
    <scope>NUCLEOTIDE SEQUENCE [LARGE SCALE GENOMIC DNA]</scope>
    <source>
        <strain evidence="2">WTNN_2</strain>
        <tissue evidence="2">Leaf</tissue>
    </source>
</reference>
<dbReference type="PANTHER" id="PTHR31642:SF259">
    <property type="entry name" value="PROTEIN ECERIFERUM 2"/>
    <property type="match status" value="1"/>
</dbReference>
<evidence type="ECO:0000313" key="3">
    <source>
        <dbReference type="Proteomes" id="UP001634393"/>
    </source>
</evidence>
<keyword evidence="3" id="KW-1185">Reference proteome</keyword>
<name>A0ABD3T1P7_9LAMI</name>
<dbReference type="EMBL" id="JBJXBP010000005">
    <property type="protein sequence ID" value="KAL3830383.1"/>
    <property type="molecule type" value="Genomic_DNA"/>
</dbReference>
<proteinExistence type="inferred from homology"/>
<organism evidence="2 3">
    <name type="scientific">Penstemon smallii</name>
    <dbReference type="NCBI Taxonomy" id="265156"/>
    <lineage>
        <taxon>Eukaryota</taxon>
        <taxon>Viridiplantae</taxon>
        <taxon>Streptophyta</taxon>
        <taxon>Embryophyta</taxon>
        <taxon>Tracheophyta</taxon>
        <taxon>Spermatophyta</taxon>
        <taxon>Magnoliopsida</taxon>
        <taxon>eudicotyledons</taxon>
        <taxon>Gunneridae</taxon>
        <taxon>Pentapetalae</taxon>
        <taxon>asterids</taxon>
        <taxon>lamiids</taxon>
        <taxon>Lamiales</taxon>
        <taxon>Plantaginaceae</taxon>
        <taxon>Cheloneae</taxon>
        <taxon>Penstemon</taxon>
    </lineage>
</organism>
<comment type="similarity">
    <text evidence="1">Belongs to the plant acyltransferase family.</text>
</comment>
<accession>A0ABD3T1P7</accession>
<dbReference type="Proteomes" id="UP001634393">
    <property type="component" value="Unassembled WGS sequence"/>
</dbReference>
<dbReference type="InterPro" id="IPR050317">
    <property type="entry name" value="Plant_Fungal_Acyltransferase"/>
</dbReference>
<dbReference type="InterPro" id="IPR023213">
    <property type="entry name" value="CAT-like_dom_sf"/>
</dbReference>
<dbReference type="AlphaFoldDB" id="A0ABD3T1P7"/>
<dbReference type="PANTHER" id="PTHR31642">
    <property type="entry name" value="TRICHOTHECENE 3-O-ACETYLTRANSFERASE"/>
    <property type="match status" value="1"/>
</dbReference>